<dbReference type="InterPro" id="IPR026245">
    <property type="entry name" value="FRG2"/>
</dbReference>
<name>A0A2I3H8Y2_NOMLE</name>
<feature type="compositionally biased region" description="Basic residues" evidence="1">
    <location>
        <begin position="146"/>
        <end position="162"/>
    </location>
</feature>
<proteinExistence type="predicted"/>
<evidence type="ECO:0000313" key="3">
    <source>
        <dbReference type="Proteomes" id="UP000001073"/>
    </source>
</evidence>
<dbReference type="GeneTree" id="ENSGT00530000064266"/>
<dbReference type="OMA" id="QVESEPN"/>
<organism evidence="2 3">
    <name type="scientific">Nomascus leucogenys</name>
    <name type="common">Northern white-cheeked gibbon</name>
    <name type="synonym">Hylobates leucogenys</name>
    <dbReference type="NCBI Taxonomy" id="61853"/>
    <lineage>
        <taxon>Eukaryota</taxon>
        <taxon>Metazoa</taxon>
        <taxon>Chordata</taxon>
        <taxon>Craniata</taxon>
        <taxon>Vertebrata</taxon>
        <taxon>Euteleostomi</taxon>
        <taxon>Mammalia</taxon>
        <taxon>Eutheria</taxon>
        <taxon>Euarchontoglires</taxon>
        <taxon>Primates</taxon>
        <taxon>Haplorrhini</taxon>
        <taxon>Catarrhini</taxon>
        <taxon>Hylobatidae</taxon>
        <taxon>Nomascus</taxon>
    </lineage>
</organism>
<reference evidence="2 3" key="1">
    <citation type="submission" date="2012-10" db="EMBL/GenBank/DDBJ databases">
        <authorList>
            <consortium name="Gibbon Genome Sequencing Consortium"/>
        </authorList>
    </citation>
    <scope>NUCLEOTIDE SEQUENCE [LARGE SCALE GENOMIC DNA]</scope>
</reference>
<feature type="compositionally biased region" description="Basic and acidic residues" evidence="1">
    <location>
        <begin position="51"/>
        <end position="61"/>
    </location>
</feature>
<gene>
    <name evidence="2" type="primary">LOC115834061</name>
    <name evidence="2" type="synonym">LOC100580035</name>
</gene>
<evidence type="ECO:0000313" key="2">
    <source>
        <dbReference type="Ensembl" id="ENSNLEP00000039946.1"/>
    </source>
</evidence>
<feature type="region of interest" description="Disordered" evidence="1">
    <location>
        <begin position="249"/>
        <end position="282"/>
    </location>
</feature>
<dbReference type="PANTHER" id="PTHR31883">
    <property type="entry name" value="PROTEIN FRG2-RELATED"/>
    <property type="match status" value="1"/>
</dbReference>
<dbReference type="OrthoDB" id="9751302at2759"/>
<keyword evidence="3" id="KW-1185">Reference proteome</keyword>
<dbReference type="PRINTS" id="PR02074">
    <property type="entry name" value="PROTEINFRG2"/>
</dbReference>
<dbReference type="PANTHER" id="PTHR31883:SF1">
    <property type="entry name" value="PROTEIN FRG2-LIKE-2"/>
    <property type="match status" value="1"/>
</dbReference>
<dbReference type="Ensembl" id="ENSNLET00000058428.1">
    <property type="protein sequence ID" value="ENSNLEP00000039946.1"/>
    <property type="gene ID" value="ENSNLEG00000030510.1"/>
</dbReference>
<dbReference type="Proteomes" id="UP000001073">
    <property type="component" value="Chromosome 7b"/>
</dbReference>
<reference evidence="2" key="3">
    <citation type="submission" date="2025-09" db="UniProtKB">
        <authorList>
            <consortium name="Ensembl"/>
        </authorList>
    </citation>
    <scope>IDENTIFICATION</scope>
</reference>
<protein>
    <submittedName>
        <fullName evidence="2">Uncharacterized protein</fullName>
    </submittedName>
</protein>
<dbReference type="InParanoid" id="A0A2I3H8Y2"/>
<sequence>MGKGNEDPDLHCSSIRCSTDQPPFQPISFTEKGSEEKKPFKGKGKTAFSHSSEKHMQRQVESEPNPNKENSEETKLKSGNSTAGSEPESSSYRENCRKRKISSQNSCQDRAGNRPEEECSLMLKKKSRSSTAVHNSEIQETCDTHHRGRSRTRTGHSKRHSSRPLGVQTPSLRKSLVTSVRAMSEAVYQDLAQVWAQQIHSPLTCEQLTLLTQLRGPLCAQVQTLYSMATQAAYVFPAEGWLVPATLPGPGDSALEREAQPFPGQEITEPVSGSDEAKLGAP</sequence>
<feature type="compositionally biased region" description="Polar residues" evidence="1">
    <location>
        <begin position="129"/>
        <end position="141"/>
    </location>
</feature>
<feature type="compositionally biased region" description="Polar residues" evidence="1">
    <location>
        <begin position="77"/>
        <end position="93"/>
    </location>
</feature>
<reference evidence="2" key="2">
    <citation type="submission" date="2025-08" db="UniProtKB">
        <authorList>
            <consortium name="Ensembl"/>
        </authorList>
    </citation>
    <scope>IDENTIFICATION</scope>
</reference>
<dbReference type="AlphaFoldDB" id="A0A2I3H8Y2"/>
<dbReference type="EMBL" id="ADFV01129842">
    <property type="status" value="NOT_ANNOTATED_CDS"/>
    <property type="molecule type" value="Genomic_DNA"/>
</dbReference>
<dbReference type="KEGG" id="nle:100580035"/>
<dbReference type="Pfam" id="PF15315">
    <property type="entry name" value="FRG2"/>
    <property type="match status" value="1"/>
</dbReference>
<feature type="compositionally biased region" description="Basic and acidic residues" evidence="1">
    <location>
        <begin position="1"/>
        <end position="10"/>
    </location>
</feature>
<feature type="region of interest" description="Disordered" evidence="1">
    <location>
        <begin position="1"/>
        <end position="167"/>
    </location>
</feature>
<accession>A0A2I3H8Y2</accession>
<evidence type="ECO:0000256" key="1">
    <source>
        <dbReference type="SAM" id="MobiDB-lite"/>
    </source>
</evidence>